<dbReference type="InterPro" id="IPR052900">
    <property type="entry name" value="Phospholipid_Metab_Enz"/>
</dbReference>
<evidence type="ECO:0000259" key="1">
    <source>
        <dbReference type="Pfam" id="PF09423"/>
    </source>
</evidence>
<organism evidence="3 4">
    <name type="scientific">Chlorella vulgaris</name>
    <name type="common">Green alga</name>
    <dbReference type="NCBI Taxonomy" id="3077"/>
    <lineage>
        <taxon>Eukaryota</taxon>
        <taxon>Viridiplantae</taxon>
        <taxon>Chlorophyta</taxon>
        <taxon>core chlorophytes</taxon>
        <taxon>Trebouxiophyceae</taxon>
        <taxon>Chlorellales</taxon>
        <taxon>Chlorellaceae</taxon>
        <taxon>Chlorella clade</taxon>
        <taxon>Chlorella</taxon>
    </lineage>
</organism>
<dbReference type="OrthoDB" id="44589at2759"/>
<dbReference type="PANTHER" id="PTHR43606">
    <property type="entry name" value="PHOSPHATASE, PUTATIVE (AFU_ORTHOLOGUE AFUA_6G08710)-RELATED"/>
    <property type="match status" value="1"/>
</dbReference>
<sequence length="612" mass="68569">MGGSDLPTTGFLHGVASFDPLPDAVLIWTRFTPAGTPKGSVAVEWQVSETHDFAKITASGVYNTDDSRDFTVSVDVTGLQDNRRYYYTFTCGQERSVMGITKTAAAGPLENLVFATVSCCNWGFGYFHVYDLLSKVDELDFVVHCGDYIYEYSKGYYPGKQFQARHGLRPKHKLKSLEDYRQRYACHRTDKGLQELHRRVPMIAVWDDHEIADSAWSGGSEDFKGSKEEWERQKYDAIKAYVEWVPIRGMQHDKIDLQGCNRSFKFGDLATIMLAEGRLSARSEPVDMKETAFYKETAGKDMKEWNDSTILAAKDDLMKEFASPERSVYGPKQIAVIEEAVKESVAAKQPWQVMITQVVMAQIKAPKLSATVNLQPALLGSLCKKALSATSSDETSGREAAELGRMYQGMGKYGVPMNPDAMDGHAAERAKIMKVMNIPGSNPVFMAGDSHNAWAHEISDEFGNPQGVEFDCPAVTCIGAFEDIYCRFEEMAGKFARLLPLFLFTPWIEDSLKAANPDSLQYCNLDARGFVLCHLTKAKFHTEFHFVSNVQKKKYSHFCGATFAVKAGERGQMHRAVRYMSIDGSIPKSSQPKRTILLRSVRDISRRMHQSG</sequence>
<keyword evidence="4" id="KW-1185">Reference proteome</keyword>
<dbReference type="SUPFAM" id="SSF56300">
    <property type="entry name" value="Metallo-dependent phosphatases"/>
    <property type="match status" value="1"/>
</dbReference>
<evidence type="ECO:0000259" key="2">
    <source>
        <dbReference type="Pfam" id="PF16655"/>
    </source>
</evidence>
<evidence type="ECO:0000313" key="4">
    <source>
        <dbReference type="Proteomes" id="UP001055712"/>
    </source>
</evidence>
<evidence type="ECO:0000313" key="3">
    <source>
        <dbReference type="EMBL" id="KAI3430585.1"/>
    </source>
</evidence>
<dbReference type="Pfam" id="PF16655">
    <property type="entry name" value="PhoD_N"/>
    <property type="match status" value="1"/>
</dbReference>
<dbReference type="Pfam" id="PF09423">
    <property type="entry name" value="PhoD"/>
    <property type="match status" value="1"/>
</dbReference>
<feature type="domain" description="PhoD-like phosphatase metallophosphatase" evidence="1">
    <location>
        <begin position="114"/>
        <end position="544"/>
    </location>
</feature>
<dbReference type="InterPro" id="IPR018946">
    <property type="entry name" value="PhoD-like_MPP"/>
</dbReference>
<dbReference type="Proteomes" id="UP001055712">
    <property type="component" value="Unassembled WGS sequence"/>
</dbReference>
<evidence type="ECO:0008006" key="5">
    <source>
        <dbReference type="Google" id="ProtNLM"/>
    </source>
</evidence>
<dbReference type="InterPro" id="IPR038607">
    <property type="entry name" value="PhoD-like_sf"/>
</dbReference>
<gene>
    <name evidence="3" type="ORF">D9Q98_005178</name>
</gene>
<dbReference type="AlphaFoldDB" id="A0A9D4YWR1"/>
<protein>
    <recommendedName>
        <fullName evidence="5">Phospholipase D</fullName>
    </recommendedName>
</protein>
<dbReference type="PANTHER" id="PTHR43606:SF2">
    <property type="entry name" value="ALKALINE PHOSPHATASE FAMILY PROTEIN (AFU_ORTHOLOGUE AFUA_5G03860)"/>
    <property type="match status" value="1"/>
</dbReference>
<dbReference type="InterPro" id="IPR029052">
    <property type="entry name" value="Metallo-depent_PP-like"/>
</dbReference>
<reference evidence="3" key="1">
    <citation type="journal article" date="2019" name="Plant J.">
        <title>Chlorella vulgaris genome assembly and annotation reveals the molecular basis for metabolic acclimation to high light conditions.</title>
        <authorList>
            <person name="Cecchin M."/>
            <person name="Marcolungo L."/>
            <person name="Rossato M."/>
            <person name="Girolomoni L."/>
            <person name="Cosentino E."/>
            <person name="Cuine S."/>
            <person name="Li-Beisson Y."/>
            <person name="Delledonne M."/>
            <person name="Ballottari M."/>
        </authorList>
    </citation>
    <scope>NUCLEOTIDE SEQUENCE</scope>
    <source>
        <strain evidence="3">211/11P</strain>
    </source>
</reference>
<feature type="domain" description="Phospholipase D N-terminal" evidence="2">
    <location>
        <begin position="13"/>
        <end position="103"/>
    </location>
</feature>
<reference evidence="3" key="2">
    <citation type="submission" date="2020-11" db="EMBL/GenBank/DDBJ databases">
        <authorList>
            <person name="Cecchin M."/>
            <person name="Marcolungo L."/>
            <person name="Rossato M."/>
            <person name="Girolomoni L."/>
            <person name="Cosentino E."/>
            <person name="Cuine S."/>
            <person name="Li-Beisson Y."/>
            <person name="Delledonne M."/>
            <person name="Ballottari M."/>
        </authorList>
    </citation>
    <scope>NUCLEOTIDE SEQUENCE</scope>
    <source>
        <strain evidence="3">211/11P</strain>
        <tissue evidence="3">Whole cell</tissue>
    </source>
</reference>
<dbReference type="EMBL" id="SIDB01000007">
    <property type="protein sequence ID" value="KAI3430585.1"/>
    <property type="molecule type" value="Genomic_DNA"/>
</dbReference>
<accession>A0A9D4YWR1</accession>
<name>A0A9D4YWR1_CHLVU</name>
<comment type="caution">
    <text evidence="3">The sequence shown here is derived from an EMBL/GenBank/DDBJ whole genome shotgun (WGS) entry which is preliminary data.</text>
</comment>
<proteinExistence type="predicted"/>
<dbReference type="Gene3D" id="2.60.40.380">
    <property type="entry name" value="Purple acid phosphatase-like, N-terminal"/>
    <property type="match status" value="1"/>
</dbReference>
<dbReference type="CDD" id="cd07389">
    <property type="entry name" value="MPP_PhoD"/>
    <property type="match status" value="1"/>
</dbReference>
<dbReference type="Gene3D" id="3.60.21.70">
    <property type="entry name" value="PhoD-like phosphatase"/>
    <property type="match status" value="1"/>
</dbReference>
<dbReference type="InterPro" id="IPR032093">
    <property type="entry name" value="PhoD_N"/>
</dbReference>